<accession>A0A382FFA3</accession>
<evidence type="ECO:0000313" key="2">
    <source>
        <dbReference type="EMBL" id="SVB61004.1"/>
    </source>
</evidence>
<feature type="domain" description="MacB-like periplasmic core" evidence="1">
    <location>
        <begin position="2"/>
        <end position="124"/>
    </location>
</feature>
<dbReference type="GO" id="GO:0022857">
    <property type="term" value="F:transmembrane transporter activity"/>
    <property type="evidence" value="ECO:0007669"/>
    <property type="project" value="TreeGrafter"/>
</dbReference>
<dbReference type="PANTHER" id="PTHR30572:SF4">
    <property type="entry name" value="ABC TRANSPORTER PERMEASE YTRF"/>
    <property type="match status" value="1"/>
</dbReference>
<dbReference type="InterPro" id="IPR050250">
    <property type="entry name" value="Macrolide_Exporter_MacB"/>
</dbReference>
<dbReference type="GO" id="GO:0005886">
    <property type="term" value="C:plasma membrane"/>
    <property type="evidence" value="ECO:0007669"/>
    <property type="project" value="TreeGrafter"/>
</dbReference>
<name>A0A382FFA3_9ZZZZ</name>
<proteinExistence type="predicted"/>
<dbReference type="EMBL" id="UINC01049341">
    <property type="protein sequence ID" value="SVB61004.1"/>
    <property type="molecule type" value="Genomic_DNA"/>
</dbReference>
<dbReference type="AlphaFoldDB" id="A0A382FFA3"/>
<reference evidence="2" key="1">
    <citation type="submission" date="2018-05" db="EMBL/GenBank/DDBJ databases">
        <authorList>
            <person name="Lanie J.A."/>
            <person name="Ng W.-L."/>
            <person name="Kazmierczak K.M."/>
            <person name="Andrzejewski T.M."/>
            <person name="Davidsen T.M."/>
            <person name="Wayne K.J."/>
            <person name="Tettelin H."/>
            <person name="Glass J.I."/>
            <person name="Rusch D."/>
            <person name="Podicherti R."/>
            <person name="Tsui H.-C.T."/>
            <person name="Winkler M.E."/>
        </authorList>
    </citation>
    <scope>NUCLEOTIDE SEQUENCE</scope>
</reference>
<feature type="non-terminal residue" evidence="2">
    <location>
        <position position="126"/>
    </location>
</feature>
<gene>
    <name evidence="2" type="ORF">METZ01_LOCUS213858</name>
</gene>
<protein>
    <recommendedName>
        <fullName evidence="1">MacB-like periplasmic core domain-containing protein</fullName>
    </recommendedName>
</protein>
<dbReference type="PANTHER" id="PTHR30572">
    <property type="entry name" value="MEMBRANE COMPONENT OF TRANSPORTER-RELATED"/>
    <property type="match status" value="1"/>
</dbReference>
<sequence>MTLGVMIGIASLMVIVAIGEGTKSKVLNRIANMGFGPESFSVYSGAGRLFFGRNRNVTSMTLQDADDIRAMPGVSIVVPRQRKRMRIINKKEFTTTRVYGVSPEWQPARQWKIVDGEFFNDIDMDR</sequence>
<dbReference type="InterPro" id="IPR025857">
    <property type="entry name" value="MacB_PCD"/>
</dbReference>
<organism evidence="2">
    <name type="scientific">marine metagenome</name>
    <dbReference type="NCBI Taxonomy" id="408172"/>
    <lineage>
        <taxon>unclassified sequences</taxon>
        <taxon>metagenomes</taxon>
        <taxon>ecological metagenomes</taxon>
    </lineage>
</organism>
<evidence type="ECO:0000259" key="1">
    <source>
        <dbReference type="Pfam" id="PF12704"/>
    </source>
</evidence>
<dbReference type="Pfam" id="PF12704">
    <property type="entry name" value="MacB_PCD"/>
    <property type="match status" value="1"/>
</dbReference>